<dbReference type="GeneID" id="28897154"/>
<reference evidence="1 2" key="1">
    <citation type="journal article" date="2016" name="Fungal Biol.">
        <title>The genome of Xylona heveae provides a window into fungal endophytism.</title>
        <authorList>
            <person name="Gazis R."/>
            <person name="Kuo A."/>
            <person name="Riley R."/>
            <person name="LaButti K."/>
            <person name="Lipzen A."/>
            <person name="Lin J."/>
            <person name="Amirebrahimi M."/>
            <person name="Hesse C.N."/>
            <person name="Spatafora J.W."/>
            <person name="Henrissat B."/>
            <person name="Hainaut M."/>
            <person name="Grigoriev I.V."/>
            <person name="Hibbett D.S."/>
        </authorList>
    </citation>
    <scope>NUCLEOTIDE SEQUENCE [LARGE SCALE GENOMIC DNA]</scope>
    <source>
        <strain evidence="1 2">TC161</strain>
    </source>
</reference>
<organism evidence="1 2">
    <name type="scientific">Xylona heveae (strain CBS 132557 / TC161)</name>
    <dbReference type="NCBI Taxonomy" id="1328760"/>
    <lineage>
        <taxon>Eukaryota</taxon>
        <taxon>Fungi</taxon>
        <taxon>Dikarya</taxon>
        <taxon>Ascomycota</taxon>
        <taxon>Pezizomycotina</taxon>
        <taxon>Xylonomycetes</taxon>
        <taxon>Xylonales</taxon>
        <taxon>Xylonaceae</taxon>
        <taxon>Xylona</taxon>
    </lineage>
</organism>
<evidence type="ECO:0000313" key="2">
    <source>
        <dbReference type="Proteomes" id="UP000076632"/>
    </source>
</evidence>
<keyword evidence="2" id="KW-1185">Reference proteome</keyword>
<dbReference type="InParanoid" id="A0A165HUG5"/>
<accession>A0A165HUG5</accession>
<dbReference type="Proteomes" id="UP000076632">
    <property type="component" value="Unassembled WGS sequence"/>
</dbReference>
<dbReference type="STRING" id="1328760.A0A165HUG5"/>
<evidence type="ECO:0008006" key="3">
    <source>
        <dbReference type="Google" id="ProtNLM"/>
    </source>
</evidence>
<dbReference type="EMBL" id="KV407456">
    <property type="protein sequence ID" value="KZF23941.1"/>
    <property type="molecule type" value="Genomic_DNA"/>
</dbReference>
<dbReference type="OMA" id="FAPYESG"/>
<dbReference type="AlphaFoldDB" id="A0A165HUG5"/>
<protein>
    <recommendedName>
        <fullName evidence="3">ThuA-like domain-containing protein</fullName>
    </recommendedName>
</protein>
<dbReference type="OrthoDB" id="245563at2759"/>
<sequence>MSAQAQSASANSTLRPTILLLSLEKESFWEEQYSDLVKLIGTDANIVRLTKADGALDYLTNNTPSAILVTDPAMVKRKPSFSVVSQKVVEYVRNGGTAVLATHFSSFVRPNDLGQWFQRSWGLPWIAGDYHRTTVQLNHDCSSPRLEQAEMLKEYSQKAVFLKNVPKDAALYLPSSDSRTESFGFPASPVDTSQVPVVFAKVGNGRLGYVGDVNNEWGSVAVVLYMIGLNPEP</sequence>
<name>A0A165HUG5_XYLHT</name>
<proteinExistence type="predicted"/>
<dbReference type="RefSeq" id="XP_018189496.1">
    <property type="nucleotide sequence ID" value="XM_018332017.1"/>
</dbReference>
<evidence type="ECO:0000313" key="1">
    <source>
        <dbReference type="EMBL" id="KZF23941.1"/>
    </source>
</evidence>
<gene>
    <name evidence="1" type="ORF">L228DRAFT_244801</name>
</gene>